<evidence type="ECO:0000313" key="5">
    <source>
        <dbReference type="EMBL" id="CAD8188890.1"/>
    </source>
</evidence>
<keyword evidence="4" id="KW-0472">Membrane</keyword>
<dbReference type="OMA" id="QCELIID"/>
<keyword evidence="4" id="KW-1133">Transmembrane helix</keyword>
<organism evidence="5 6">
    <name type="scientific">Paramecium octaurelia</name>
    <dbReference type="NCBI Taxonomy" id="43137"/>
    <lineage>
        <taxon>Eukaryota</taxon>
        <taxon>Sar</taxon>
        <taxon>Alveolata</taxon>
        <taxon>Ciliophora</taxon>
        <taxon>Intramacronucleata</taxon>
        <taxon>Oligohymenophorea</taxon>
        <taxon>Peniculida</taxon>
        <taxon>Parameciidae</taxon>
        <taxon>Paramecium</taxon>
    </lineage>
</organism>
<keyword evidence="4" id="KW-0812">Transmembrane</keyword>
<dbReference type="InterPro" id="IPR011936">
    <property type="entry name" value="Myxo_disulph_rpt"/>
</dbReference>
<feature type="transmembrane region" description="Helical" evidence="4">
    <location>
        <begin position="115"/>
        <end position="139"/>
    </location>
</feature>
<evidence type="ECO:0000256" key="4">
    <source>
        <dbReference type="SAM" id="Phobius"/>
    </source>
</evidence>
<dbReference type="Pfam" id="PF13948">
    <property type="entry name" value="DUF4215"/>
    <property type="match status" value="1"/>
</dbReference>
<protein>
    <recommendedName>
        <fullName evidence="7">Transmembrane protein</fullName>
    </recommendedName>
</protein>
<evidence type="ECO:0000256" key="2">
    <source>
        <dbReference type="ARBA" id="ARBA00022737"/>
    </source>
</evidence>
<dbReference type="EMBL" id="CAJJDP010000092">
    <property type="protein sequence ID" value="CAD8188890.1"/>
    <property type="molecule type" value="Genomic_DNA"/>
</dbReference>
<keyword evidence="6" id="KW-1185">Reference proteome</keyword>
<dbReference type="AlphaFoldDB" id="A0A8S1WJJ1"/>
<reference evidence="5" key="1">
    <citation type="submission" date="2021-01" db="EMBL/GenBank/DDBJ databases">
        <authorList>
            <consortium name="Genoscope - CEA"/>
            <person name="William W."/>
        </authorList>
    </citation>
    <scope>NUCLEOTIDE SEQUENCE</scope>
</reference>
<dbReference type="OrthoDB" id="28293at2759"/>
<evidence type="ECO:0000313" key="6">
    <source>
        <dbReference type="Proteomes" id="UP000683925"/>
    </source>
</evidence>
<keyword evidence="3" id="KW-1015">Disulfide bond</keyword>
<gene>
    <name evidence="5" type="ORF">POCTA_138.1.T0930221</name>
</gene>
<accession>A0A8S1WJJ1</accession>
<evidence type="ECO:0000256" key="3">
    <source>
        <dbReference type="ARBA" id="ARBA00023157"/>
    </source>
</evidence>
<proteinExistence type="predicted"/>
<dbReference type="Proteomes" id="UP000683925">
    <property type="component" value="Unassembled WGS sequence"/>
</dbReference>
<sequence>MLIQLLTGVQLMYQNGCLQSDTIEWKLDEQQNKCETICGDGIIVENYEECDDLIDKNGFQCRYNCQELCVICQNFNCLIVKKDGLQIWISSVISSLEILKLFVKKNVMTIIPQCMRVLSFTILMLLIILECIFGVVLILSMDITIQSENALKSQRMDIKNGMNNSMISTRWLFQCYLSDYEECDDGNIILYYGCRLCVLQCNQYCQICQFGANFEFSIVYSLNKSKNSFNSMCGVEILEHEEQCHNRDLGSNEIFLSCKLDCNELCTTFIDVQCYECTSFGWKLDLFNMNCYYWIFLFNFGQLLLIQINSKYKLQQHTCGDLLVVQNEQYEDGIMMLMGALTAIFDVKTNSHYVNWVFVKNLMLKDGNLLMQHVYQYVEINQSQGQKNVMMAISFHMMVENNVLNVRMVFAKPLLLQGEFLINKTVALLYVDMGSLLTLLNSVKMEMIIQGTVVICANFNVQKRLN</sequence>
<evidence type="ECO:0000256" key="1">
    <source>
        <dbReference type="ARBA" id="ARBA00022729"/>
    </source>
</evidence>
<name>A0A8S1WJJ1_PAROT</name>
<keyword evidence="2" id="KW-0677">Repeat</keyword>
<evidence type="ECO:0008006" key="7">
    <source>
        <dbReference type="Google" id="ProtNLM"/>
    </source>
</evidence>
<keyword evidence="1" id="KW-0732">Signal</keyword>
<comment type="caution">
    <text evidence="5">The sequence shown here is derived from an EMBL/GenBank/DDBJ whole genome shotgun (WGS) entry which is preliminary data.</text>
</comment>